<organism evidence="5 6">
    <name type="scientific">Ethanoligenens harbinense (strain DSM 18485 / JCM 12961 / CGMCC 1.5033 / YUAN-3)</name>
    <dbReference type="NCBI Taxonomy" id="663278"/>
    <lineage>
        <taxon>Bacteria</taxon>
        <taxon>Bacillati</taxon>
        <taxon>Bacillota</taxon>
        <taxon>Clostridia</taxon>
        <taxon>Eubacteriales</taxon>
        <taxon>Oscillospiraceae</taxon>
        <taxon>Ethanoligenens</taxon>
    </lineage>
</organism>
<evidence type="ECO:0000256" key="3">
    <source>
        <dbReference type="ARBA" id="ARBA00023274"/>
    </source>
</evidence>
<dbReference type="GO" id="GO:0005840">
    <property type="term" value="C:ribosome"/>
    <property type="evidence" value="ECO:0007669"/>
    <property type="project" value="UniProtKB-KW"/>
</dbReference>
<dbReference type="GO" id="GO:0003729">
    <property type="term" value="F:mRNA binding"/>
    <property type="evidence" value="ECO:0007669"/>
    <property type="project" value="TreeGrafter"/>
</dbReference>
<gene>
    <name evidence="5" type="ordered locus">Ethha_2713</name>
</gene>
<dbReference type="SMART" id="SM00316">
    <property type="entry name" value="S1"/>
    <property type="match status" value="3"/>
</dbReference>
<dbReference type="PANTHER" id="PTHR10724">
    <property type="entry name" value="30S RIBOSOMAL PROTEIN S1"/>
    <property type="match status" value="1"/>
</dbReference>
<evidence type="ECO:0000256" key="1">
    <source>
        <dbReference type="ARBA" id="ARBA00006767"/>
    </source>
</evidence>
<dbReference type="eggNOG" id="COG0539">
    <property type="taxonomic scope" value="Bacteria"/>
</dbReference>
<dbReference type="Proteomes" id="UP000001551">
    <property type="component" value="Chromosome"/>
</dbReference>
<accession>E6U7T3</accession>
<feature type="domain" description="S1 motif" evidence="4">
    <location>
        <begin position="126"/>
        <end position="194"/>
    </location>
</feature>
<keyword evidence="3" id="KW-0687">Ribonucleoprotein</keyword>
<dbReference type="SUPFAM" id="SSF50249">
    <property type="entry name" value="Nucleic acid-binding proteins"/>
    <property type="match status" value="2"/>
</dbReference>
<dbReference type="GO" id="GO:1990904">
    <property type="term" value="C:ribonucleoprotein complex"/>
    <property type="evidence" value="ECO:0007669"/>
    <property type="project" value="UniProtKB-KW"/>
</dbReference>
<dbReference type="PANTHER" id="PTHR10724:SF7">
    <property type="entry name" value="SMALL RIBOSOMAL SUBUNIT PROTEIN BS1C"/>
    <property type="match status" value="1"/>
</dbReference>
<name>E6U7T3_ETHHY</name>
<dbReference type="InterPro" id="IPR003029">
    <property type="entry name" value="S1_domain"/>
</dbReference>
<dbReference type="STRING" id="663278.Ethha_2713"/>
<dbReference type="Gene3D" id="2.40.50.140">
    <property type="entry name" value="Nucleic acid-binding proteins"/>
    <property type="match status" value="1"/>
</dbReference>
<dbReference type="Pfam" id="PF00575">
    <property type="entry name" value="S1"/>
    <property type="match status" value="1"/>
</dbReference>
<comment type="similarity">
    <text evidence="1">Belongs to the bacterial ribosomal protein bS1 family.</text>
</comment>
<dbReference type="EMBL" id="CP002400">
    <property type="protein sequence ID" value="ADU28206.1"/>
    <property type="molecule type" value="Genomic_DNA"/>
</dbReference>
<dbReference type="GO" id="GO:0006412">
    <property type="term" value="P:translation"/>
    <property type="evidence" value="ECO:0007669"/>
    <property type="project" value="TreeGrafter"/>
</dbReference>
<evidence type="ECO:0000259" key="4">
    <source>
        <dbReference type="PROSITE" id="PS50126"/>
    </source>
</evidence>
<dbReference type="InterPro" id="IPR012340">
    <property type="entry name" value="NA-bd_OB-fold"/>
</dbReference>
<protein>
    <submittedName>
        <fullName evidence="5">RNA binding S1 domain protein</fullName>
    </submittedName>
</protein>
<keyword evidence="6" id="KW-1185">Reference proteome</keyword>
<dbReference type="KEGG" id="eha:Ethha_2713"/>
<evidence type="ECO:0000313" key="6">
    <source>
        <dbReference type="Proteomes" id="UP000001551"/>
    </source>
</evidence>
<keyword evidence="2" id="KW-0689">Ribosomal protein</keyword>
<sequence>MAEIKPEGWLLDTAENREALRTPGGLLRAKEEDRILEARALVCDSEHNLIVDLDCMKGIIPRQEGALGLEEGTTRDIAVISRVNKAVCFKILDIKRQPDGRQQAVLSRRAAQQQAQADYISRLTPGDVIDVRVTHLEPFGAFVDIGCGIPSLIPIDLISISRISHPRDRFHVGQDIKAVVKSFEENRRVCLSHKELLGTWEENAARFSPGETVAGIVRSQENYGVFVELSPNLAGLAEPREDVHAGQSASVFIKNLIPEKMKVKLIIVDAFDAAYKPEPPDYFISSGHIDRWQYSPSVCTRVIETVFNDSGSDAQA</sequence>
<evidence type="ECO:0000256" key="2">
    <source>
        <dbReference type="ARBA" id="ARBA00022980"/>
    </source>
</evidence>
<dbReference type="AlphaFoldDB" id="E6U7T3"/>
<dbReference type="RefSeq" id="WP_013486549.1">
    <property type="nucleotide sequence ID" value="NC_014828.1"/>
</dbReference>
<reference evidence="5 6" key="1">
    <citation type="submission" date="2010-12" db="EMBL/GenBank/DDBJ databases">
        <title>Complete sequence of Ethanoligenens harbinense YUAN-3.</title>
        <authorList>
            <person name="Lucas S."/>
            <person name="Copeland A."/>
            <person name="Lapidus A."/>
            <person name="Cheng J.-F."/>
            <person name="Bruce D."/>
            <person name="Goodwin L."/>
            <person name="Pitluck S."/>
            <person name="Chertkov O."/>
            <person name="Misra M."/>
            <person name="Detter J.C."/>
            <person name="Han C."/>
            <person name="Tapia R."/>
            <person name="Land M."/>
            <person name="Hauser L."/>
            <person name="Jeffries C."/>
            <person name="Kyrpides N."/>
            <person name="Ivanova N."/>
            <person name="Mikhailova N."/>
            <person name="Wang A."/>
            <person name="Mouttaki H."/>
            <person name="He Z."/>
            <person name="Zhou J."/>
            <person name="Hemme C.L."/>
            <person name="Woyke T."/>
        </authorList>
    </citation>
    <scope>NUCLEOTIDE SEQUENCE [LARGE SCALE GENOMIC DNA]</scope>
    <source>
        <strain evidence="6">DSM 18485 / JCM 12961 / CGMCC 1.5033 / YUAN-3</strain>
    </source>
</reference>
<dbReference type="InterPro" id="IPR050437">
    <property type="entry name" value="Ribos_protein_bS1-like"/>
</dbReference>
<proteinExistence type="inferred from homology"/>
<evidence type="ECO:0000313" key="5">
    <source>
        <dbReference type="EMBL" id="ADU28206.1"/>
    </source>
</evidence>
<dbReference type="HOGENOM" id="CLU_077628_0_0_9"/>
<feature type="domain" description="S1 motif" evidence="4">
    <location>
        <begin position="210"/>
        <end position="236"/>
    </location>
</feature>
<dbReference type="GO" id="GO:0003735">
    <property type="term" value="F:structural constituent of ribosome"/>
    <property type="evidence" value="ECO:0007669"/>
    <property type="project" value="TreeGrafter"/>
</dbReference>
<dbReference type="PROSITE" id="PS50126">
    <property type="entry name" value="S1"/>
    <property type="match status" value="2"/>
</dbReference>